<dbReference type="PANTHER" id="PTHR40277:SF1">
    <property type="entry name" value="BLL5419 PROTEIN"/>
    <property type="match status" value="1"/>
</dbReference>
<comment type="caution">
    <text evidence="7">The sequence shown here is derived from an EMBL/GenBank/DDBJ whole genome shotgun (WGS) entry which is preliminary data.</text>
</comment>
<gene>
    <name evidence="7" type="ORF">AMJ82_00985</name>
</gene>
<dbReference type="NCBIfam" id="TIGR00374">
    <property type="entry name" value="flippase-like domain"/>
    <property type="match status" value="1"/>
</dbReference>
<evidence type="ECO:0000256" key="1">
    <source>
        <dbReference type="ARBA" id="ARBA00004651"/>
    </source>
</evidence>
<proteinExistence type="predicted"/>
<reference evidence="7 8" key="1">
    <citation type="journal article" date="2015" name="Microbiome">
        <title>Genomic resolution of linkages in carbon, nitrogen, and sulfur cycling among widespread estuary sediment bacteria.</title>
        <authorList>
            <person name="Baker B.J."/>
            <person name="Lazar C.S."/>
            <person name="Teske A.P."/>
            <person name="Dick G.J."/>
        </authorList>
    </citation>
    <scope>NUCLEOTIDE SEQUENCE [LARGE SCALE GENOMIC DNA]</scope>
    <source>
        <strain evidence="7">SM23_40</strain>
    </source>
</reference>
<keyword evidence="2" id="KW-1003">Cell membrane</keyword>
<dbReference type="PANTHER" id="PTHR40277">
    <property type="entry name" value="BLL5419 PROTEIN"/>
    <property type="match status" value="1"/>
</dbReference>
<comment type="subcellular location">
    <subcellularLocation>
        <location evidence="1">Cell membrane</location>
        <topology evidence="1">Multi-pass membrane protein</topology>
    </subcellularLocation>
</comment>
<feature type="transmembrane region" description="Helical" evidence="6">
    <location>
        <begin position="43"/>
        <end position="64"/>
    </location>
</feature>
<protein>
    <recommendedName>
        <fullName evidence="9">Flippase-like domain-containing protein</fullName>
    </recommendedName>
</protein>
<organism evidence="7 8">
    <name type="scientific">candidate division TA06 bacterium SM23_40</name>
    <dbReference type="NCBI Taxonomy" id="1703774"/>
    <lineage>
        <taxon>Bacteria</taxon>
        <taxon>Bacteria division TA06</taxon>
    </lineage>
</organism>
<name>A0A0S8GFF0_UNCT6</name>
<sequence>MRKWLWLFVRLIVSAGLLAFLLSRIDLARLVELVRGADVRFLALPFISLVGFIIIAAFRWRILLRSLEKRVVMRRLVAYYFVGLFFNNFFPTTVGGDALRGYYLSREGSAKSEAFASVFVERLSGIAALLILALVASALIYASMGDRTIILWVSLGFAIAGTLTLLLFSVSVGAAIERGLARVTIFGSGAKLTRFLRALRFYRGQKRAVVAAVVISCIIQSIHIYANYLVGRALGLEVPPQYYFLFVPIITVAAMLPLTINGVGIRENAFVLLFGRVGMGAAEATSVSLLIFGTWVVVSLIGGVIFLFGPATWRVAPEPGTPQRP</sequence>
<evidence type="ECO:0008006" key="9">
    <source>
        <dbReference type="Google" id="ProtNLM"/>
    </source>
</evidence>
<accession>A0A0S8GFF0</accession>
<dbReference type="InterPro" id="IPR022791">
    <property type="entry name" value="L-PG_synthase/AglD"/>
</dbReference>
<dbReference type="GO" id="GO:0005886">
    <property type="term" value="C:plasma membrane"/>
    <property type="evidence" value="ECO:0007669"/>
    <property type="project" value="UniProtKB-SubCell"/>
</dbReference>
<feature type="transmembrane region" description="Helical" evidence="6">
    <location>
        <begin position="208"/>
        <end position="230"/>
    </location>
</feature>
<evidence type="ECO:0000256" key="5">
    <source>
        <dbReference type="ARBA" id="ARBA00023136"/>
    </source>
</evidence>
<dbReference type="AlphaFoldDB" id="A0A0S8GFF0"/>
<feature type="transmembrane region" description="Helical" evidence="6">
    <location>
        <begin position="114"/>
        <end position="142"/>
    </location>
</feature>
<feature type="transmembrane region" description="Helical" evidence="6">
    <location>
        <begin position="76"/>
        <end position="94"/>
    </location>
</feature>
<keyword evidence="4 6" id="KW-1133">Transmembrane helix</keyword>
<feature type="transmembrane region" description="Helical" evidence="6">
    <location>
        <begin position="286"/>
        <end position="308"/>
    </location>
</feature>
<evidence type="ECO:0000256" key="3">
    <source>
        <dbReference type="ARBA" id="ARBA00022692"/>
    </source>
</evidence>
<keyword evidence="3 6" id="KW-0812">Transmembrane</keyword>
<evidence type="ECO:0000313" key="8">
    <source>
        <dbReference type="Proteomes" id="UP000051717"/>
    </source>
</evidence>
<evidence type="ECO:0000313" key="7">
    <source>
        <dbReference type="EMBL" id="KPK71329.1"/>
    </source>
</evidence>
<feature type="transmembrane region" description="Helical" evidence="6">
    <location>
        <begin position="242"/>
        <end position="265"/>
    </location>
</feature>
<dbReference type="Proteomes" id="UP000051717">
    <property type="component" value="Unassembled WGS sequence"/>
</dbReference>
<keyword evidence="5 6" id="KW-0472">Membrane</keyword>
<dbReference type="EMBL" id="LJUI01000004">
    <property type="protein sequence ID" value="KPK71329.1"/>
    <property type="molecule type" value="Genomic_DNA"/>
</dbReference>
<evidence type="ECO:0000256" key="2">
    <source>
        <dbReference type="ARBA" id="ARBA00022475"/>
    </source>
</evidence>
<dbReference type="Pfam" id="PF03706">
    <property type="entry name" value="LPG_synthase_TM"/>
    <property type="match status" value="1"/>
</dbReference>
<feature type="transmembrane region" description="Helical" evidence="6">
    <location>
        <begin position="149"/>
        <end position="173"/>
    </location>
</feature>
<evidence type="ECO:0000256" key="4">
    <source>
        <dbReference type="ARBA" id="ARBA00022989"/>
    </source>
</evidence>
<evidence type="ECO:0000256" key="6">
    <source>
        <dbReference type="SAM" id="Phobius"/>
    </source>
</evidence>